<protein>
    <submittedName>
        <fullName evidence="2">Uncharacterized protein</fullName>
    </submittedName>
</protein>
<evidence type="ECO:0000313" key="3">
    <source>
        <dbReference type="Proteomes" id="UP001501333"/>
    </source>
</evidence>
<comment type="caution">
    <text evidence="2">The sequence shown here is derived from an EMBL/GenBank/DDBJ whole genome shotgun (WGS) entry which is preliminary data.</text>
</comment>
<feature type="transmembrane region" description="Helical" evidence="1">
    <location>
        <begin position="37"/>
        <end position="55"/>
    </location>
</feature>
<keyword evidence="3" id="KW-1185">Reference proteome</keyword>
<gene>
    <name evidence="2" type="ORF">GCM10022250_18250</name>
</gene>
<keyword evidence="1" id="KW-0812">Transmembrane</keyword>
<dbReference type="RefSeq" id="WP_229353773.1">
    <property type="nucleotide sequence ID" value="NZ_BAABAO010000005.1"/>
</dbReference>
<name>A0ABP7Y1F6_9FLAO</name>
<organism evidence="2 3">
    <name type="scientific">Flavobacterium chungbukense</name>
    <dbReference type="NCBI Taxonomy" id="877464"/>
    <lineage>
        <taxon>Bacteria</taxon>
        <taxon>Pseudomonadati</taxon>
        <taxon>Bacteroidota</taxon>
        <taxon>Flavobacteriia</taxon>
        <taxon>Flavobacteriales</taxon>
        <taxon>Flavobacteriaceae</taxon>
        <taxon>Flavobacterium</taxon>
    </lineage>
</organism>
<evidence type="ECO:0000256" key="1">
    <source>
        <dbReference type="SAM" id="Phobius"/>
    </source>
</evidence>
<accession>A0ABP7Y1F6</accession>
<dbReference type="Proteomes" id="UP001501333">
    <property type="component" value="Unassembled WGS sequence"/>
</dbReference>
<reference evidence="3" key="1">
    <citation type="journal article" date="2019" name="Int. J. Syst. Evol. Microbiol.">
        <title>The Global Catalogue of Microorganisms (GCM) 10K type strain sequencing project: providing services to taxonomists for standard genome sequencing and annotation.</title>
        <authorList>
            <consortium name="The Broad Institute Genomics Platform"/>
            <consortium name="The Broad Institute Genome Sequencing Center for Infectious Disease"/>
            <person name="Wu L."/>
            <person name="Ma J."/>
        </authorList>
    </citation>
    <scope>NUCLEOTIDE SEQUENCE [LARGE SCALE GENOMIC DNA]</scope>
    <source>
        <strain evidence="3">JCM 17386</strain>
    </source>
</reference>
<keyword evidence="1" id="KW-1133">Transmembrane helix</keyword>
<feature type="transmembrane region" description="Helical" evidence="1">
    <location>
        <begin position="75"/>
        <end position="92"/>
    </location>
</feature>
<proteinExistence type="predicted"/>
<evidence type="ECO:0000313" key="2">
    <source>
        <dbReference type="EMBL" id="GAA4128961.1"/>
    </source>
</evidence>
<keyword evidence="1" id="KW-0472">Membrane</keyword>
<sequence length="179" mass="21160">MEKFEIDIKWGSYLFITNVAASIVISLLILLVDYNSLRYLSNILILVFIVQLIYFTTKALKENKKYGLSKGFRKFFIFTRIIGVYFLFFGVIEESRIHSSNSFISHPFIKEDLPELFIKDESNEYSGITLNEFIATLKRKFSRPKLQIKYKKKKPLYSGFFFLYFATLHLKKLQIERSS</sequence>
<dbReference type="EMBL" id="BAABAO010000005">
    <property type="protein sequence ID" value="GAA4128961.1"/>
    <property type="molecule type" value="Genomic_DNA"/>
</dbReference>
<feature type="transmembrane region" description="Helical" evidence="1">
    <location>
        <begin position="12"/>
        <end position="31"/>
    </location>
</feature>